<name>A0ABS1C1N9_9BACT</name>
<evidence type="ECO:0000259" key="5">
    <source>
        <dbReference type="SMART" id="SM00530"/>
    </source>
</evidence>
<dbReference type="Proteomes" id="UP000644147">
    <property type="component" value="Unassembled WGS sequence"/>
</dbReference>
<feature type="domain" description="HTH cro/C1-type" evidence="5">
    <location>
        <begin position="10"/>
        <end position="67"/>
    </location>
</feature>
<dbReference type="SUPFAM" id="SSF51306">
    <property type="entry name" value="LexA/Signal peptidase"/>
    <property type="match status" value="1"/>
</dbReference>
<dbReference type="CDD" id="cd00093">
    <property type="entry name" value="HTH_XRE"/>
    <property type="match status" value="1"/>
</dbReference>
<dbReference type="Gene3D" id="1.10.260.40">
    <property type="entry name" value="lambda repressor-like DNA-binding domains"/>
    <property type="match status" value="1"/>
</dbReference>
<evidence type="ECO:0000256" key="4">
    <source>
        <dbReference type="SAM" id="Coils"/>
    </source>
</evidence>
<keyword evidence="1" id="KW-0805">Transcription regulation</keyword>
<keyword evidence="4" id="KW-0175">Coiled coil</keyword>
<dbReference type="PANTHER" id="PTHR40661">
    <property type="match status" value="1"/>
</dbReference>
<evidence type="ECO:0000256" key="3">
    <source>
        <dbReference type="ARBA" id="ARBA00023163"/>
    </source>
</evidence>
<sequence>MQPEKLVNDRIGELIEASGKNVGAFSSQIGVAPTVLYNIISGRRSKPSFELLEKIIDAVPNLNLSWLIQGKGEMYQTNVSIDRELVSLPRINERVSTERILVATQDVHGNSTIPMINRRAAANYLSGFQTQEYFEELDPVILPNYMLKPGQHFLLQVTGDSMETTFHDGDWVLCRYIDRADWINLQDFDCYVLVSQDRGMQLKRVKNRLKQYGFIRCRSDNRAHTPFNLNYDEIIEIWHVEWKLSAYFPNLNEDLYKKMSFLEEELQDLKDTFNSFKNTRR</sequence>
<keyword evidence="7" id="KW-1185">Reference proteome</keyword>
<dbReference type="SMART" id="SM00530">
    <property type="entry name" value="HTH_XRE"/>
    <property type="match status" value="1"/>
</dbReference>
<dbReference type="InterPro" id="IPR010982">
    <property type="entry name" value="Lambda_DNA-bd_dom_sf"/>
</dbReference>
<evidence type="ECO:0000313" key="6">
    <source>
        <dbReference type="EMBL" id="MBK0403314.1"/>
    </source>
</evidence>
<reference evidence="6 7" key="1">
    <citation type="submission" date="2020-12" db="EMBL/GenBank/DDBJ databases">
        <title>Bacterial novel species Adhaeribacter sp. BT258 isolated from soil.</title>
        <authorList>
            <person name="Jung H.-Y."/>
        </authorList>
    </citation>
    <scope>NUCLEOTIDE SEQUENCE [LARGE SCALE GENOMIC DNA]</scope>
    <source>
        <strain evidence="6 7">BT258</strain>
    </source>
</reference>
<dbReference type="Pfam" id="PF00717">
    <property type="entry name" value="Peptidase_S24"/>
    <property type="match status" value="1"/>
</dbReference>
<dbReference type="CDD" id="cd06462">
    <property type="entry name" value="Peptidase_S24_S26"/>
    <property type="match status" value="1"/>
</dbReference>
<keyword evidence="2" id="KW-0238">DNA-binding</keyword>
<evidence type="ECO:0000313" key="7">
    <source>
        <dbReference type="Proteomes" id="UP000644147"/>
    </source>
</evidence>
<evidence type="ECO:0000256" key="1">
    <source>
        <dbReference type="ARBA" id="ARBA00023015"/>
    </source>
</evidence>
<dbReference type="RefSeq" id="WP_200506066.1">
    <property type="nucleotide sequence ID" value="NZ_JAEHFX010000004.1"/>
</dbReference>
<dbReference type="InterPro" id="IPR001387">
    <property type="entry name" value="Cro/C1-type_HTH"/>
</dbReference>
<dbReference type="InterPro" id="IPR015927">
    <property type="entry name" value="Peptidase_S24_S26A/B/C"/>
</dbReference>
<dbReference type="SUPFAM" id="SSF47413">
    <property type="entry name" value="lambda repressor-like DNA-binding domains"/>
    <property type="match status" value="1"/>
</dbReference>
<dbReference type="InterPro" id="IPR036286">
    <property type="entry name" value="LexA/Signal_pep-like_sf"/>
</dbReference>
<dbReference type="Gene3D" id="2.10.109.10">
    <property type="entry name" value="Umud Fragment, subunit A"/>
    <property type="match status" value="1"/>
</dbReference>
<organism evidence="6 7">
    <name type="scientific">Adhaeribacter terrigena</name>
    <dbReference type="NCBI Taxonomy" id="2793070"/>
    <lineage>
        <taxon>Bacteria</taxon>
        <taxon>Pseudomonadati</taxon>
        <taxon>Bacteroidota</taxon>
        <taxon>Cytophagia</taxon>
        <taxon>Cytophagales</taxon>
        <taxon>Hymenobacteraceae</taxon>
        <taxon>Adhaeribacter</taxon>
    </lineage>
</organism>
<protein>
    <recommendedName>
        <fullName evidence="5">HTH cro/C1-type domain-containing protein</fullName>
    </recommendedName>
</protein>
<accession>A0ABS1C1N9</accession>
<comment type="caution">
    <text evidence="6">The sequence shown here is derived from an EMBL/GenBank/DDBJ whole genome shotgun (WGS) entry which is preliminary data.</text>
</comment>
<proteinExistence type="predicted"/>
<evidence type="ECO:0000256" key="2">
    <source>
        <dbReference type="ARBA" id="ARBA00023125"/>
    </source>
</evidence>
<keyword evidence="3" id="KW-0804">Transcription</keyword>
<feature type="coiled-coil region" evidence="4">
    <location>
        <begin position="252"/>
        <end position="279"/>
    </location>
</feature>
<dbReference type="EMBL" id="JAEHFX010000004">
    <property type="protein sequence ID" value="MBK0403314.1"/>
    <property type="molecule type" value="Genomic_DNA"/>
</dbReference>
<dbReference type="PANTHER" id="PTHR40661:SF3">
    <property type="entry name" value="FELS-1 PROPHAGE TRANSCRIPTIONAL REGULATOR"/>
    <property type="match status" value="1"/>
</dbReference>
<gene>
    <name evidence="6" type="ORF">I5M27_09975</name>
</gene>